<dbReference type="InterPro" id="IPR000415">
    <property type="entry name" value="Nitroreductase-like"/>
</dbReference>
<dbReference type="Gene3D" id="3.40.109.10">
    <property type="entry name" value="NADH Oxidase"/>
    <property type="match status" value="1"/>
</dbReference>
<dbReference type="InterPro" id="IPR029479">
    <property type="entry name" value="Nitroreductase"/>
</dbReference>
<evidence type="ECO:0000259" key="3">
    <source>
        <dbReference type="Pfam" id="PF00881"/>
    </source>
</evidence>
<keyword evidence="2" id="KW-0560">Oxidoreductase</keyword>
<name>A0A5C7GFG0_9FLAO</name>
<dbReference type="PANTHER" id="PTHR43673">
    <property type="entry name" value="NAD(P)H NITROREDUCTASE YDGI-RELATED"/>
    <property type="match status" value="1"/>
</dbReference>
<accession>A0A5C7GFG0</accession>
<comment type="caution">
    <text evidence="4">The sequence shown here is derived from an EMBL/GenBank/DDBJ whole genome shotgun (WGS) entry which is preliminary data.</text>
</comment>
<dbReference type="SUPFAM" id="SSF55469">
    <property type="entry name" value="FMN-dependent nitroreductase-like"/>
    <property type="match status" value="1"/>
</dbReference>
<dbReference type="RefSeq" id="WP_147769224.1">
    <property type="nucleotide sequence ID" value="NZ_VRKQ01000016.1"/>
</dbReference>
<evidence type="ECO:0000256" key="1">
    <source>
        <dbReference type="ARBA" id="ARBA00007118"/>
    </source>
</evidence>
<gene>
    <name evidence="4" type="ORF">FUA22_14005</name>
</gene>
<dbReference type="Proteomes" id="UP000321080">
    <property type="component" value="Unassembled WGS sequence"/>
</dbReference>
<evidence type="ECO:0000256" key="2">
    <source>
        <dbReference type="ARBA" id="ARBA00023002"/>
    </source>
</evidence>
<reference evidence="4 5" key="1">
    <citation type="submission" date="2019-08" db="EMBL/GenBank/DDBJ databases">
        <title>Seonamhaeicola sediminis sp. nov., isolated from marine sediment.</title>
        <authorList>
            <person name="Cao W.R."/>
        </authorList>
    </citation>
    <scope>NUCLEOTIDE SEQUENCE [LARGE SCALE GENOMIC DNA]</scope>
    <source>
        <strain evidence="4 5">1505</strain>
    </source>
</reference>
<dbReference type="EMBL" id="VRKQ01000016">
    <property type="protein sequence ID" value="TXG35615.1"/>
    <property type="molecule type" value="Genomic_DNA"/>
</dbReference>
<evidence type="ECO:0000313" key="5">
    <source>
        <dbReference type="Proteomes" id="UP000321080"/>
    </source>
</evidence>
<dbReference type="Pfam" id="PF00881">
    <property type="entry name" value="Nitroreductase"/>
    <property type="match status" value="1"/>
</dbReference>
<dbReference type="PANTHER" id="PTHR43673:SF10">
    <property type="entry name" value="NADH DEHYDROGENASE_NAD(P)H NITROREDUCTASE XCC3605-RELATED"/>
    <property type="match status" value="1"/>
</dbReference>
<dbReference type="GO" id="GO:0016491">
    <property type="term" value="F:oxidoreductase activity"/>
    <property type="evidence" value="ECO:0007669"/>
    <property type="project" value="UniProtKB-KW"/>
</dbReference>
<feature type="domain" description="Nitroreductase" evidence="3">
    <location>
        <begin position="12"/>
        <end position="187"/>
    </location>
</feature>
<organism evidence="4 5">
    <name type="scientific">Seonamhaeicola maritimus</name>
    <dbReference type="NCBI Taxonomy" id="2591822"/>
    <lineage>
        <taxon>Bacteria</taxon>
        <taxon>Pseudomonadati</taxon>
        <taxon>Bacteroidota</taxon>
        <taxon>Flavobacteriia</taxon>
        <taxon>Flavobacteriales</taxon>
        <taxon>Flavobacteriaceae</taxon>
    </lineage>
</organism>
<keyword evidence="5" id="KW-1185">Reference proteome</keyword>
<protein>
    <submittedName>
        <fullName evidence="4">Nitroreductase</fullName>
    </submittedName>
</protein>
<comment type="similarity">
    <text evidence="1">Belongs to the nitroreductase family.</text>
</comment>
<dbReference type="AlphaFoldDB" id="A0A5C7GFG0"/>
<evidence type="ECO:0000313" key="4">
    <source>
        <dbReference type="EMBL" id="TXG35615.1"/>
    </source>
</evidence>
<proteinExistence type="inferred from homology"/>
<dbReference type="OrthoDB" id="9809288at2"/>
<sequence length="206" mass="23223">MSFKLLSTKEAIESRRSIRAFKPDTISDEIIMELLESARLAPSGCNSQPWRFKIVKDTEIKAKLQNIAFNQKFVSQAPVVLVVCADIQGYLDGRTSGIQDLGKVGVFNESICEILHKATKKKSQIAIETLRQSVAFNVAIAIEHIVLRALDFGLGTCWVRLMNEKEIRTLFGWNDNTYPVALIPIGYPKENPSSRKRKPIKDFILD</sequence>